<dbReference type="PANTHER" id="PTHR43335:SF2">
    <property type="entry name" value="ABC TRANSPORTER, ATP-BINDING PROTEIN"/>
    <property type="match status" value="1"/>
</dbReference>
<proteinExistence type="inferred from homology"/>
<dbReference type="SUPFAM" id="SSF52540">
    <property type="entry name" value="P-loop containing nucleoside triphosphate hydrolases"/>
    <property type="match status" value="1"/>
</dbReference>
<evidence type="ECO:0000256" key="3">
    <source>
        <dbReference type="ARBA" id="ARBA00022741"/>
    </source>
</evidence>
<dbReference type="KEGG" id="slom:PXH66_22785"/>
<evidence type="ECO:0000256" key="4">
    <source>
        <dbReference type="ARBA" id="ARBA00022840"/>
    </source>
</evidence>
<dbReference type="Pfam" id="PF00005">
    <property type="entry name" value="ABC_tran"/>
    <property type="match status" value="1"/>
</dbReference>
<dbReference type="InterPro" id="IPR003593">
    <property type="entry name" value="AAA+_ATPase"/>
</dbReference>
<dbReference type="AlphaFoldDB" id="A0AAE9ZXW8"/>
<protein>
    <submittedName>
        <fullName evidence="6">ABC transporter ATP-binding protein</fullName>
    </submittedName>
</protein>
<dbReference type="GO" id="GO:0016887">
    <property type="term" value="F:ATP hydrolysis activity"/>
    <property type="evidence" value="ECO:0007669"/>
    <property type="project" value="InterPro"/>
</dbReference>
<dbReference type="RefSeq" id="WP_330929562.1">
    <property type="nucleotide sequence ID" value="NZ_CP119075.1"/>
</dbReference>
<dbReference type="SMART" id="SM00382">
    <property type="entry name" value="AAA"/>
    <property type="match status" value="1"/>
</dbReference>
<keyword evidence="7" id="KW-1185">Reference proteome</keyword>
<gene>
    <name evidence="6" type="ORF">PXH66_22785</name>
</gene>
<feature type="domain" description="ABC transporter" evidence="5">
    <location>
        <begin position="6"/>
        <end position="236"/>
    </location>
</feature>
<organism evidence="6 7">
    <name type="scientific">Synoicihabitans lomoniglobus</name>
    <dbReference type="NCBI Taxonomy" id="2909285"/>
    <lineage>
        <taxon>Bacteria</taxon>
        <taxon>Pseudomonadati</taxon>
        <taxon>Verrucomicrobiota</taxon>
        <taxon>Opitutia</taxon>
        <taxon>Opitutales</taxon>
        <taxon>Opitutaceae</taxon>
        <taxon>Synoicihabitans</taxon>
    </lineage>
</organism>
<dbReference type="Gene3D" id="3.40.50.300">
    <property type="entry name" value="P-loop containing nucleotide triphosphate hydrolases"/>
    <property type="match status" value="1"/>
</dbReference>
<keyword evidence="2" id="KW-0813">Transport</keyword>
<evidence type="ECO:0000259" key="5">
    <source>
        <dbReference type="PROSITE" id="PS50893"/>
    </source>
</evidence>
<dbReference type="EMBL" id="CP119075">
    <property type="protein sequence ID" value="WED65174.1"/>
    <property type="molecule type" value="Genomic_DNA"/>
</dbReference>
<dbReference type="PANTHER" id="PTHR43335">
    <property type="entry name" value="ABC TRANSPORTER, ATP-BINDING PROTEIN"/>
    <property type="match status" value="1"/>
</dbReference>
<evidence type="ECO:0000256" key="1">
    <source>
        <dbReference type="ARBA" id="ARBA00005417"/>
    </source>
</evidence>
<reference evidence="6" key="1">
    <citation type="submission" date="2023-03" db="EMBL/GenBank/DDBJ databases">
        <title>Lomoglobus Profundus gen. nov., sp. nov., a novel member of the phylum Verrucomicrobia, isolated from deep-marine sediment of South China Sea.</title>
        <authorList>
            <person name="Ahmad T."/>
            <person name="Ishaq S.E."/>
            <person name="Wang F."/>
        </authorList>
    </citation>
    <scope>NUCLEOTIDE SEQUENCE</scope>
    <source>
        <strain evidence="6">LMO-M01</strain>
    </source>
</reference>
<sequence>MIKPIIETQGLSKTYGSQRALDDVTVSLPPGTIGLLGPNGAGKTTFLKCLLNLEAPTAGTAQVLGRSITVNSRESRERVGYGPERDCHIPGMAGCEYVTYCGQLSGMTFHAARQRAHEMLDLVGMGQERYRSIDTYSTGMRQRAKLAQALVHDPEVLILDEPTNGLDPSGREYILRLIGSLWREFGISVIISSHLLHDIERICDRVLIIANGRIVEHETMAALQARRRRVVELAPSGAVARYTSVLTEAGFTVEALSNGRLRIESTEDSVDWLLRLMRDHDLPPADLFSSPDALQGLFLQALEASGIKGGDAL</sequence>
<dbReference type="PROSITE" id="PS50893">
    <property type="entry name" value="ABC_TRANSPORTER_2"/>
    <property type="match status" value="1"/>
</dbReference>
<dbReference type="InterPro" id="IPR003439">
    <property type="entry name" value="ABC_transporter-like_ATP-bd"/>
</dbReference>
<accession>A0AAE9ZXW8</accession>
<dbReference type="InterPro" id="IPR027417">
    <property type="entry name" value="P-loop_NTPase"/>
</dbReference>
<dbReference type="Proteomes" id="UP001218638">
    <property type="component" value="Chromosome"/>
</dbReference>
<evidence type="ECO:0000256" key="2">
    <source>
        <dbReference type="ARBA" id="ARBA00022448"/>
    </source>
</evidence>
<evidence type="ECO:0000313" key="7">
    <source>
        <dbReference type="Proteomes" id="UP001218638"/>
    </source>
</evidence>
<evidence type="ECO:0000313" key="6">
    <source>
        <dbReference type="EMBL" id="WED65174.1"/>
    </source>
</evidence>
<dbReference type="CDD" id="cd03230">
    <property type="entry name" value="ABC_DR_subfamily_A"/>
    <property type="match status" value="1"/>
</dbReference>
<keyword evidence="4 6" id="KW-0067">ATP-binding</keyword>
<keyword evidence="3" id="KW-0547">Nucleotide-binding</keyword>
<name>A0AAE9ZXW8_9BACT</name>
<dbReference type="GO" id="GO:0005524">
    <property type="term" value="F:ATP binding"/>
    <property type="evidence" value="ECO:0007669"/>
    <property type="project" value="UniProtKB-KW"/>
</dbReference>
<comment type="similarity">
    <text evidence="1">Belongs to the ABC transporter superfamily.</text>
</comment>